<dbReference type="Proteomes" id="UP001295469">
    <property type="component" value="Chromosome C03"/>
</dbReference>
<evidence type="ECO:0000313" key="2">
    <source>
        <dbReference type="EMBL" id="CAF1711479.1"/>
    </source>
</evidence>
<keyword evidence="4" id="KW-1185">Reference proteome</keyword>
<reference evidence="3 4" key="1">
    <citation type="journal article" date="2014" name="Science">
        <title>Plant genetics. Early allopolyploid evolution in the post-Neolithic Brassica napus oilseed genome.</title>
        <authorList>
            <person name="Chalhoub B."/>
            <person name="Denoeud F."/>
            <person name="Liu S."/>
            <person name="Parkin I.A."/>
            <person name="Tang H."/>
            <person name="Wang X."/>
            <person name="Chiquet J."/>
            <person name="Belcram H."/>
            <person name="Tong C."/>
            <person name="Samans B."/>
            <person name="Correa M."/>
            <person name="Da Silva C."/>
            <person name="Just J."/>
            <person name="Falentin C."/>
            <person name="Koh C.S."/>
            <person name="Le Clainche I."/>
            <person name="Bernard M."/>
            <person name="Bento P."/>
            <person name="Noel B."/>
            <person name="Labadie K."/>
            <person name="Alberti A."/>
            <person name="Charles M."/>
            <person name="Arnaud D."/>
            <person name="Guo H."/>
            <person name="Daviaud C."/>
            <person name="Alamery S."/>
            <person name="Jabbari K."/>
            <person name="Zhao M."/>
            <person name="Edger P.P."/>
            <person name="Chelaifa H."/>
            <person name="Tack D."/>
            <person name="Lassalle G."/>
            <person name="Mestiri I."/>
            <person name="Schnel N."/>
            <person name="Le Paslier M.C."/>
            <person name="Fan G."/>
            <person name="Renault V."/>
            <person name="Bayer P.E."/>
            <person name="Golicz A.A."/>
            <person name="Manoli S."/>
            <person name="Lee T.H."/>
            <person name="Thi V.H."/>
            <person name="Chalabi S."/>
            <person name="Hu Q."/>
            <person name="Fan C."/>
            <person name="Tollenaere R."/>
            <person name="Lu Y."/>
            <person name="Battail C."/>
            <person name="Shen J."/>
            <person name="Sidebottom C.H."/>
            <person name="Wang X."/>
            <person name="Canaguier A."/>
            <person name="Chauveau A."/>
            <person name="Berard A."/>
            <person name="Deniot G."/>
            <person name="Guan M."/>
            <person name="Liu Z."/>
            <person name="Sun F."/>
            <person name="Lim Y.P."/>
            <person name="Lyons E."/>
            <person name="Town C.D."/>
            <person name="Bancroft I."/>
            <person name="Wang X."/>
            <person name="Meng J."/>
            <person name="Ma J."/>
            <person name="Pires J.C."/>
            <person name="King G.J."/>
            <person name="Brunel D."/>
            <person name="Delourme R."/>
            <person name="Renard M."/>
            <person name="Aury J.M."/>
            <person name="Adams K.L."/>
            <person name="Batley J."/>
            <person name="Snowdon R.J."/>
            <person name="Tost J."/>
            <person name="Edwards D."/>
            <person name="Zhou Y."/>
            <person name="Hua W."/>
            <person name="Sharpe A.G."/>
            <person name="Paterson A.H."/>
            <person name="Guan C."/>
            <person name="Wincker P."/>
        </authorList>
    </citation>
    <scope>NUCLEOTIDE SEQUENCE [LARGE SCALE GENOMIC DNA]</scope>
    <source>
        <strain evidence="4">cv. Darmor-bzh</strain>
    </source>
</reference>
<evidence type="ECO:0000313" key="3">
    <source>
        <dbReference type="EMBL" id="CDY46262.1"/>
    </source>
</evidence>
<reference evidence="3" key="2">
    <citation type="submission" date="2014-06" db="EMBL/GenBank/DDBJ databases">
        <authorList>
            <person name="Genoscope - CEA"/>
        </authorList>
    </citation>
    <scope>NUCLEOTIDE SEQUENCE</scope>
</reference>
<dbReference type="AlphaFoldDB" id="A0A078I825"/>
<organism evidence="3 4">
    <name type="scientific">Brassica napus</name>
    <name type="common">Rape</name>
    <dbReference type="NCBI Taxonomy" id="3708"/>
    <lineage>
        <taxon>Eukaryota</taxon>
        <taxon>Viridiplantae</taxon>
        <taxon>Streptophyta</taxon>
        <taxon>Embryophyta</taxon>
        <taxon>Tracheophyta</taxon>
        <taxon>Spermatophyta</taxon>
        <taxon>Magnoliopsida</taxon>
        <taxon>eudicotyledons</taxon>
        <taxon>Gunneridae</taxon>
        <taxon>Pentapetalae</taxon>
        <taxon>rosids</taxon>
        <taxon>malvids</taxon>
        <taxon>Brassicales</taxon>
        <taxon>Brassicaceae</taxon>
        <taxon>Brassiceae</taxon>
        <taxon>Brassica</taxon>
    </lineage>
</organism>
<reference evidence="2" key="3">
    <citation type="submission" date="2021-01" db="EMBL/GenBank/DDBJ databases">
        <authorList>
            <consortium name="Genoscope - CEA"/>
            <person name="William W."/>
        </authorList>
    </citation>
    <scope>NUCLEOTIDE SEQUENCE</scope>
</reference>
<sequence length="53" mass="5973">MVRAVTREPRGIRKPRPVSPEMKDVVGESVIPRRLAHRLSSAFGPTSRNTTFK</sequence>
<feature type="compositionally biased region" description="Basic and acidic residues" evidence="1">
    <location>
        <begin position="1"/>
        <end position="11"/>
    </location>
</feature>
<feature type="region of interest" description="Disordered" evidence="1">
    <location>
        <begin position="1"/>
        <end position="23"/>
    </location>
</feature>
<dbReference type="PaxDb" id="3708-A0A078I825"/>
<name>A0A078I825_BRANA</name>
<accession>A0A078I825</accession>
<dbReference type="EMBL" id="HG994367">
    <property type="protein sequence ID" value="CAF1711479.1"/>
    <property type="molecule type" value="Genomic_DNA"/>
</dbReference>
<proteinExistence type="predicted"/>
<evidence type="ECO:0000256" key="1">
    <source>
        <dbReference type="SAM" id="MobiDB-lite"/>
    </source>
</evidence>
<dbReference type="EMBL" id="LK032656">
    <property type="protein sequence ID" value="CDY46262.1"/>
    <property type="molecule type" value="Genomic_DNA"/>
</dbReference>
<protein>
    <submittedName>
        <fullName evidence="2">(rape) hypothetical protein</fullName>
    </submittedName>
    <submittedName>
        <fullName evidence="3">BnaC03g66230D protein</fullName>
    </submittedName>
</protein>
<evidence type="ECO:0000313" key="4">
    <source>
        <dbReference type="Proteomes" id="UP000028999"/>
    </source>
</evidence>
<dbReference type="SMR" id="A0A078I825"/>
<dbReference type="Proteomes" id="UP000028999">
    <property type="component" value="Unassembled WGS sequence"/>
</dbReference>
<gene>
    <name evidence="3" type="primary">BnaC03g66230D</name>
    <name evidence="2" type="ORF">DARMORV10_C03P85910.1</name>
    <name evidence="3" type="ORF">GSBRNA2T00083610001</name>
</gene>
<dbReference type="Gramene" id="CDY46262">
    <property type="protein sequence ID" value="CDY46262"/>
    <property type="gene ID" value="GSBRNA2T00083610001"/>
</dbReference>